<dbReference type="Proteomes" id="UP000194000">
    <property type="component" value="Unassembled WGS sequence"/>
</dbReference>
<comment type="catalytic activity">
    <reaction evidence="4 5">
        <text>an aliphatic primary amide = an aliphatic nitrile + H2O</text>
        <dbReference type="Rhea" id="RHEA:12673"/>
        <dbReference type="ChEBI" id="CHEBI:15377"/>
        <dbReference type="ChEBI" id="CHEBI:65285"/>
        <dbReference type="ChEBI" id="CHEBI:80291"/>
        <dbReference type="EC" id="4.2.1.84"/>
    </reaction>
</comment>
<dbReference type="InterPro" id="IPR008990">
    <property type="entry name" value="Elect_transpt_acc-like_dom_sf"/>
</dbReference>
<dbReference type="PIRSF" id="PIRSF001427">
    <property type="entry name" value="NHase_beta"/>
    <property type="match status" value="1"/>
</dbReference>
<dbReference type="Gene3D" id="1.10.472.20">
    <property type="entry name" value="Nitrile hydratase, beta subunit"/>
    <property type="match status" value="1"/>
</dbReference>
<organism evidence="9 10">
    <name type="scientific">Mycobacterium fragae</name>
    <dbReference type="NCBI Taxonomy" id="1260918"/>
    <lineage>
        <taxon>Bacteria</taxon>
        <taxon>Bacillati</taxon>
        <taxon>Actinomycetota</taxon>
        <taxon>Actinomycetes</taxon>
        <taxon>Mycobacteriales</taxon>
        <taxon>Mycobacteriaceae</taxon>
        <taxon>Mycobacterium</taxon>
    </lineage>
</organism>
<dbReference type="GO" id="GO:0046914">
    <property type="term" value="F:transition metal ion binding"/>
    <property type="evidence" value="ECO:0007669"/>
    <property type="project" value="InterPro"/>
</dbReference>
<accession>A0A1X1UNS5</accession>
<dbReference type="InterPro" id="IPR049054">
    <property type="entry name" value="CN_hydtase_beta-like_N"/>
</dbReference>
<feature type="domain" description="Nitrile hydratase beta subunit" evidence="7">
    <location>
        <begin position="134"/>
        <end position="228"/>
    </location>
</feature>
<evidence type="ECO:0000256" key="1">
    <source>
        <dbReference type="ARBA" id="ARBA00004042"/>
    </source>
</evidence>
<dbReference type="InterPro" id="IPR003168">
    <property type="entry name" value="Nitrile_hydratase_bsu"/>
</dbReference>
<dbReference type="SUPFAM" id="SSF50090">
    <property type="entry name" value="Electron transport accessory proteins"/>
    <property type="match status" value="1"/>
</dbReference>
<dbReference type="Pfam" id="PF02211">
    <property type="entry name" value="NHase_beta_C"/>
    <property type="match status" value="1"/>
</dbReference>
<comment type="similarity">
    <text evidence="2 5">Belongs to the nitrile hydratase subunit beta family.</text>
</comment>
<dbReference type="Pfam" id="PF21006">
    <property type="entry name" value="NHase_beta_N"/>
    <property type="match status" value="1"/>
</dbReference>
<keyword evidence="10" id="KW-1185">Reference proteome</keyword>
<proteinExistence type="inferred from homology"/>
<dbReference type="InterPro" id="IPR024690">
    <property type="entry name" value="CN_hydtase_beta_dom_C"/>
</dbReference>
<keyword evidence="3 5" id="KW-0456">Lyase</keyword>
<comment type="function">
    <text evidence="1 5">NHase catalyzes the hydration of various nitrile compounds to the corresponding amides.</text>
</comment>
<dbReference type="Gene3D" id="2.30.30.50">
    <property type="match status" value="1"/>
</dbReference>
<evidence type="ECO:0000313" key="10">
    <source>
        <dbReference type="Proteomes" id="UP000194000"/>
    </source>
</evidence>
<protein>
    <recommendedName>
        <fullName evidence="5">Nitrile hydratase subunit beta</fullName>
        <shortName evidence="5">NHase</shortName>
        <ecNumber evidence="5">4.2.1.84</ecNumber>
    </recommendedName>
</protein>
<feature type="region of interest" description="Disordered" evidence="6">
    <location>
        <begin position="1"/>
        <end position="22"/>
    </location>
</feature>
<dbReference type="EMBL" id="LQOW01000026">
    <property type="protein sequence ID" value="ORV58506.1"/>
    <property type="molecule type" value="Genomic_DNA"/>
</dbReference>
<dbReference type="InterPro" id="IPR042262">
    <property type="entry name" value="CN_hydtase_beta_C"/>
</dbReference>
<dbReference type="AlphaFoldDB" id="A0A1X1UNS5"/>
<comment type="caution">
    <text evidence="9">The sequence shown here is derived from an EMBL/GenBank/DDBJ whole genome shotgun (WGS) entry which is preliminary data.</text>
</comment>
<gene>
    <name evidence="9" type="ORF">AWC06_19060</name>
</gene>
<dbReference type="EC" id="4.2.1.84" evidence="5"/>
<feature type="region of interest" description="Disordered" evidence="6">
    <location>
        <begin position="98"/>
        <end position="140"/>
    </location>
</feature>
<evidence type="ECO:0000259" key="7">
    <source>
        <dbReference type="Pfam" id="PF02211"/>
    </source>
</evidence>
<evidence type="ECO:0000313" key="9">
    <source>
        <dbReference type="EMBL" id="ORV58506.1"/>
    </source>
</evidence>
<dbReference type="GO" id="GO:0018822">
    <property type="term" value="F:nitrile hydratase activity"/>
    <property type="evidence" value="ECO:0007669"/>
    <property type="project" value="UniProtKB-EC"/>
</dbReference>
<dbReference type="NCBIfam" id="TIGR03888">
    <property type="entry name" value="nitrile_beta"/>
    <property type="match status" value="1"/>
</dbReference>
<evidence type="ECO:0000256" key="2">
    <source>
        <dbReference type="ARBA" id="ARBA00009098"/>
    </source>
</evidence>
<feature type="domain" description="Nitrile hydratase beta subunit-like N-terminal" evidence="8">
    <location>
        <begin position="3"/>
        <end position="105"/>
    </location>
</feature>
<sequence length="230" mass="25427">MVNGQHDQGGMQSFGTIPRPQNEPVFHAPWEGRVEAMTMVLLVAGHLGGGGVLRYAIESLPPLLYLQDSYFERHLDGLENALVQRMLLERDEIRDRVEQLASAKDSRNVQSSSGGAQPAGTPGPPTRGGEPGNRRQVDYPPRFAVGDDVIARNIHPRGHTRLPRYVRGRRGRITRIHPAAVFADTDAHGMGENPQYVYTVSFDSHDLWGDTAEANLKVQLGLWESYLDAA</sequence>
<evidence type="ECO:0000256" key="3">
    <source>
        <dbReference type="ARBA" id="ARBA00023239"/>
    </source>
</evidence>
<name>A0A1X1UNS5_9MYCO</name>
<evidence type="ECO:0000259" key="8">
    <source>
        <dbReference type="Pfam" id="PF21006"/>
    </source>
</evidence>
<evidence type="ECO:0000256" key="4">
    <source>
        <dbReference type="ARBA" id="ARBA00044877"/>
    </source>
</evidence>
<evidence type="ECO:0000256" key="6">
    <source>
        <dbReference type="SAM" id="MobiDB-lite"/>
    </source>
</evidence>
<evidence type="ECO:0000256" key="5">
    <source>
        <dbReference type="PIRNR" id="PIRNR001427"/>
    </source>
</evidence>
<reference evidence="9 10" key="1">
    <citation type="submission" date="2016-01" db="EMBL/GenBank/DDBJ databases">
        <title>The new phylogeny of the genus Mycobacterium.</title>
        <authorList>
            <person name="Tarcisio F."/>
            <person name="Conor M."/>
            <person name="Antonella G."/>
            <person name="Elisabetta G."/>
            <person name="Giulia F.S."/>
            <person name="Sara T."/>
            <person name="Anna F."/>
            <person name="Clotilde B."/>
            <person name="Roberto B."/>
            <person name="Veronica D.S."/>
            <person name="Fabio R."/>
            <person name="Monica P."/>
            <person name="Olivier J."/>
            <person name="Enrico T."/>
            <person name="Nicola S."/>
        </authorList>
    </citation>
    <scope>NUCLEOTIDE SEQUENCE [LARGE SCALE GENOMIC DNA]</scope>
    <source>
        <strain evidence="9 10">DSM 45731</strain>
    </source>
</reference>
<dbReference type="STRING" id="1260918.AWC06_19060"/>